<dbReference type="EnsemblMetazoa" id="HelroT179639">
    <property type="protein sequence ID" value="HelroP179639"/>
    <property type="gene ID" value="HelroG179639"/>
</dbReference>
<feature type="compositionally biased region" description="Polar residues" evidence="1">
    <location>
        <begin position="431"/>
        <end position="448"/>
    </location>
</feature>
<keyword evidence="4" id="KW-1185">Reference proteome</keyword>
<dbReference type="CTD" id="20207390"/>
<dbReference type="InParanoid" id="T1FEZ1"/>
<reference evidence="2 4" key="2">
    <citation type="journal article" date="2013" name="Nature">
        <title>Insights into bilaterian evolution from three spiralian genomes.</title>
        <authorList>
            <person name="Simakov O."/>
            <person name="Marletaz F."/>
            <person name="Cho S.J."/>
            <person name="Edsinger-Gonzales E."/>
            <person name="Havlak P."/>
            <person name="Hellsten U."/>
            <person name="Kuo D.H."/>
            <person name="Larsson T."/>
            <person name="Lv J."/>
            <person name="Arendt D."/>
            <person name="Savage R."/>
            <person name="Osoegawa K."/>
            <person name="de Jong P."/>
            <person name="Grimwood J."/>
            <person name="Chapman J.A."/>
            <person name="Shapiro H."/>
            <person name="Aerts A."/>
            <person name="Otillar R.P."/>
            <person name="Terry A.Y."/>
            <person name="Boore J.L."/>
            <person name="Grigoriev I.V."/>
            <person name="Lindberg D.R."/>
            <person name="Seaver E.C."/>
            <person name="Weisblat D.A."/>
            <person name="Putnam N.H."/>
            <person name="Rokhsar D.S."/>
        </authorList>
    </citation>
    <scope>NUCLEOTIDE SEQUENCE</scope>
</reference>
<organism evidence="3 4">
    <name type="scientific">Helobdella robusta</name>
    <name type="common">Californian leech</name>
    <dbReference type="NCBI Taxonomy" id="6412"/>
    <lineage>
        <taxon>Eukaryota</taxon>
        <taxon>Metazoa</taxon>
        <taxon>Spiralia</taxon>
        <taxon>Lophotrochozoa</taxon>
        <taxon>Annelida</taxon>
        <taxon>Clitellata</taxon>
        <taxon>Hirudinea</taxon>
        <taxon>Rhynchobdellida</taxon>
        <taxon>Glossiphoniidae</taxon>
        <taxon>Helobdella</taxon>
    </lineage>
</organism>
<dbReference type="KEGG" id="hro:HELRODRAFT_179639"/>
<gene>
    <name evidence="3" type="primary">20207390</name>
    <name evidence="2" type="ORF">HELRODRAFT_179639</name>
</gene>
<dbReference type="Proteomes" id="UP000015101">
    <property type="component" value="Unassembled WGS sequence"/>
</dbReference>
<reference evidence="4" key="1">
    <citation type="submission" date="2012-12" db="EMBL/GenBank/DDBJ databases">
        <authorList>
            <person name="Hellsten U."/>
            <person name="Grimwood J."/>
            <person name="Chapman J.A."/>
            <person name="Shapiro H."/>
            <person name="Aerts A."/>
            <person name="Otillar R.P."/>
            <person name="Terry A.Y."/>
            <person name="Boore J.L."/>
            <person name="Simakov O."/>
            <person name="Marletaz F."/>
            <person name="Cho S.-J."/>
            <person name="Edsinger-Gonzales E."/>
            <person name="Havlak P."/>
            <person name="Kuo D.-H."/>
            <person name="Larsson T."/>
            <person name="Lv J."/>
            <person name="Arendt D."/>
            <person name="Savage R."/>
            <person name="Osoegawa K."/>
            <person name="de Jong P."/>
            <person name="Lindberg D.R."/>
            <person name="Seaver E.C."/>
            <person name="Weisblat D.A."/>
            <person name="Putnam N.H."/>
            <person name="Grigoriev I.V."/>
            <person name="Rokhsar D.S."/>
        </authorList>
    </citation>
    <scope>NUCLEOTIDE SEQUENCE</scope>
</reference>
<dbReference type="GeneID" id="20207390"/>
<feature type="region of interest" description="Disordered" evidence="1">
    <location>
        <begin position="41"/>
        <end position="62"/>
    </location>
</feature>
<dbReference type="HOGENOM" id="CLU_263690_0_0_1"/>
<dbReference type="EMBL" id="AMQM01006905">
    <property type="status" value="NOT_ANNOTATED_CDS"/>
    <property type="molecule type" value="Genomic_DNA"/>
</dbReference>
<proteinExistence type="predicted"/>
<feature type="compositionally biased region" description="Low complexity" evidence="1">
    <location>
        <begin position="269"/>
        <end position="286"/>
    </location>
</feature>
<feature type="region of interest" description="Disordered" evidence="1">
    <location>
        <begin position="681"/>
        <end position="774"/>
    </location>
</feature>
<feature type="region of interest" description="Disordered" evidence="1">
    <location>
        <begin position="431"/>
        <end position="561"/>
    </location>
</feature>
<feature type="compositionally biased region" description="Polar residues" evidence="1">
    <location>
        <begin position="380"/>
        <end position="400"/>
    </location>
</feature>
<feature type="compositionally biased region" description="Polar residues" evidence="1">
    <location>
        <begin position="210"/>
        <end position="222"/>
    </location>
</feature>
<feature type="region of interest" description="Disordered" evidence="1">
    <location>
        <begin position="807"/>
        <end position="827"/>
    </location>
</feature>
<evidence type="ECO:0000313" key="2">
    <source>
        <dbReference type="EMBL" id="ESN95293.1"/>
    </source>
</evidence>
<feature type="compositionally biased region" description="Low complexity" evidence="1">
    <location>
        <begin position="543"/>
        <end position="561"/>
    </location>
</feature>
<feature type="region of interest" description="Disordered" evidence="1">
    <location>
        <begin position="239"/>
        <end position="288"/>
    </location>
</feature>
<name>T1FEZ1_HELRO</name>
<reference evidence="3" key="3">
    <citation type="submission" date="2015-06" db="UniProtKB">
        <authorList>
            <consortium name="EnsemblMetazoa"/>
        </authorList>
    </citation>
    <scope>IDENTIFICATION</scope>
</reference>
<dbReference type="EMBL" id="KB097536">
    <property type="protein sequence ID" value="ESN95293.1"/>
    <property type="molecule type" value="Genomic_DNA"/>
</dbReference>
<feature type="compositionally biased region" description="Low complexity" evidence="1">
    <location>
        <begin position="456"/>
        <end position="466"/>
    </location>
</feature>
<feature type="region of interest" description="Disordered" evidence="1">
    <location>
        <begin position="369"/>
        <end position="416"/>
    </location>
</feature>
<feature type="region of interest" description="Disordered" evidence="1">
    <location>
        <begin position="1187"/>
        <end position="1236"/>
    </location>
</feature>
<dbReference type="AlphaFoldDB" id="T1FEZ1"/>
<feature type="compositionally biased region" description="Polar residues" evidence="1">
    <location>
        <begin position="703"/>
        <end position="718"/>
    </location>
</feature>
<feature type="compositionally biased region" description="Low complexity" evidence="1">
    <location>
        <begin position="507"/>
        <end position="522"/>
    </location>
</feature>
<feature type="compositionally biased region" description="Low complexity" evidence="1">
    <location>
        <begin position="1190"/>
        <end position="1236"/>
    </location>
</feature>
<feature type="compositionally biased region" description="Polar residues" evidence="1">
    <location>
        <begin position="681"/>
        <end position="696"/>
    </location>
</feature>
<evidence type="ECO:0000256" key="1">
    <source>
        <dbReference type="SAM" id="MobiDB-lite"/>
    </source>
</evidence>
<feature type="compositionally biased region" description="Low complexity" evidence="1">
    <location>
        <begin position="242"/>
        <end position="261"/>
    </location>
</feature>
<dbReference type="RefSeq" id="XP_009026692.1">
    <property type="nucleotide sequence ID" value="XM_009028444.1"/>
</dbReference>
<protein>
    <submittedName>
        <fullName evidence="2 3">Uncharacterized protein</fullName>
    </submittedName>
</protein>
<feature type="compositionally biased region" description="Basic residues" evidence="1">
    <location>
        <begin position="52"/>
        <end position="62"/>
    </location>
</feature>
<evidence type="ECO:0000313" key="4">
    <source>
        <dbReference type="Proteomes" id="UP000015101"/>
    </source>
</evidence>
<feature type="compositionally biased region" description="Low complexity" evidence="1">
    <location>
        <begin position="401"/>
        <end position="413"/>
    </location>
</feature>
<evidence type="ECO:0000313" key="3">
    <source>
        <dbReference type="EnsemblMetazoa" id="HelroP179639"/>
    </source>
</evidence>
<feature type="region of interest" description="Disordered" evidence="1">
    <location>
        <begin position="103"/>
        <end position="160"/>
    </location>
</feature>
<dbReference type="OMA" id="SSACCEI"/>
<feature type="compositionally biased region" description="Low complexity" evidence="1">
    <location>
        <begin position="721"/>
        <end position="774"/>
    </location>
</feature>
<accession>T1FEZ1</accession>
<feature type="compositionally biased region" description="Basic and acidic residues" evidence="1">
    <location>
        <begin position="468"/>
        <end position="485"/>
    </location>
</feature>
<sequence length="1274" mass="139343">MPSSSSPADGIVKVINGTEMTSSTVKFPHSYASPVVYSLKSTPNEGTDFWKRKDRKDKKKRKEEKRVQTFLSDQVDNYKGEEPVDDILAFINNQSMNQSIGADVKSHTGASDGKRSNHSSSNNNSTLSESRKSNGGPKINGKDSGLGSSNYKKHTSMSDVNNNNVNAATINEESENSNLLSALDILNNNSIIIKSEVMPQPAPVKHTPAAETSNINHTPSQSVCKIAQTPVEKEINHEINDDSNNQNNKNANNNNDTIKNIISKDDVSNKTSKNNKSAINNKSSSSEVVQVDTFKDTFPMLTNYKDANNNNSNNSGSSVVEFNNNTIVIDNIYSSPEDADVSGGSTDADKSGSSKFAFQKGDFVTVQKKKKMKYQLQQQPSHSSDTPTASGSSKGNQDQKQSTNSFSTNFQNNMKSSSFRTNHHASVKMNSDNAADNQQQPVNTSLKSTAGDGFASNSSNNQKQNKTFQDRRFFRNDRLNRERNDNNLTSNVKLAPTVKQQPLATRANNNTSAAAQQTSSTSMKTTPTHQPAGKPPVLSYKLSATKSTPPPSTSSATTSTTSIATSFPTTTATQKASATVNYFDPSQFPELSGRRNSTGSAVTTIGSGNASANDSADYNNNANNNAPLFEALNKKDSINLVSVGTFSYANVAAKMVGMKGAASSTNDANNKMFARRRSLQINSNEDSASPNSQSKNVADAAPATSNQPNNCETESTENAQKDQQTQQYISDQQPSTQQSQQPQQLQQHQPQQQQHQPPQQQQPELQPSLSSQQQQNTLFEVKSNVDSIDEIKQDNPAEVVSNSHIKTSSLKSDVPSPPASTSSVTSSIARKPKFQPVVFLDSRNVNSKDLGSENSGFSFIFDSNLDTSRSKLTTSSSEPCFNMLTVHDMNVLCQKICYNKGDLSFNPSLVHNNTPAPVLIHGQHHQHFVQNQQYHQQHQHFQMQQQNQPRHQFQQPDLINPNQYHITSMSTAANTATMTATVNETMPGTNITYPDVRVPPPPYHQPVQQLQQQQLHHYSMYPYEMYPYNSRPIPPLPPLPRSKPISRTPVQVVPPMPPTTTNAEDDVLVIGVNAGYHQNDNTMIKSVNAGTQLSGNSIPSLQQCQQQVVDGVTAADGIEVDDRAAESRCSNVLHEETSNNSSACCEIKIPTKSEALFDDCSAAAKRTTSTANGKFNSNIKNYNFQHKKSSYSSNNNSSSNSNSKSNVNINKNADNNHNNNSGSSGNSNNNSKGSLESNFNSSYKSSGFDLASVQKYLFNGYYQLLFQYLNFLYI</sequence>
<feature type="compositionally biased region" description="Low complexity" evidence="1">
    <location>
        <begin position="118"/>
        <end position="128"/>
    </location>
</feature>
<feature type="region of interest" description="Disordered" evidence="1">
    <location>
        <begin position="202"/>
        <end position="222"/>
    </location>
</feature>